<sequence>MSDSKDVDKTIDEDLVVTKYKMAGEIVNTFEQAVKSYPSAELLITGDSNLPGFSWQINNSVVYASGSSSSGAVEQGVSALELIVNQCNVKSVFCAPNVYGNFLDLMFSTVMDSISEISLDPLIDNDKFHSALITTIPSKSTPYFRSDEFIFNSNMADYNKINAELAKIDWNSIITENMNIDIAVGKFYNCLYGVIAGNVPYAKKFISTYPVWFDKDLRGEVKLKKKFHAIFEES</sequence>
<accession>A0ACC2P1C1</accession>
<gene>
    <name evidence="1" type="ORF">QAD02_013060</name>
</gene>
<name>A0ACC2P1C1_9HYME</name>
<evidence type="ECO:0000313" key="2">
    <source>
        <dbReference type="Proteomes" id="UP001239111"/>
    </source>
</evidence>
<protein>
    <submittedName>
        <fullName evidence="1">Uncharacterized protein</fullName>
    </submittedName>
</protein>
<dbReference type="EMBL" id="CM056742">
    <property type="protein sequence ID" value="KAJ8677273.1"/>
    <property type="molecule type" value="Genomic_DNA"/>
</dbReference>
<evidence type="ECO:0000313" key="1">
    <source>
        <dbReference type="EMBL" id="KAJ8677273.1"/>
    </source>
</evidence>
<organism evidence="1 2">
    <name type="scientific">Eretmocerus hayati</name>
    <dbReference type="NCBI Taxonomy" id="131215"/>
    <lineage>
        <taxon>Eukaryota</taxon>
        <taxon>Metazoa</taxon>
        <taxon>Ecdysozoa</taxon>
        <taxon>Arthropoda</taxon>
        <taxon>Hexapoda</taxon>
        <taxon>Insecta</taxon>
        <taxon>Pterygota</taxon>
        <taxon>Neoptera</taxon>
        <taxon>Endopterygota</taxon>
        <taxon>Hymenoptera</taxon>
        <taxon>Apocrita</taxon>
        <taxon>Proctotrupomorpha</taxon>
        <taxon>Chalcidoidea</taxon>
        <taxon>Aphelinidae</taxon>
        <taxon>Aphelininae</taxon>
        <taxon>Eretmocerus</taxon>
    </lineage>
</organism>
<proteinExistence type="predicted"/>
<keyword evidence="2" id="KW-1185">Reference proteome</keyword>
<reference evidence="1" key="1">
    <citation type="submission" date="2023-04" db="EMBL/GenBank/DDBJ databases">
        <title>A chromosome-level genome assembly of the parasitoid wasp Eretmocerus hayati.</title>
        <authorList>
            <person name="Zhong Y."/>
            <person name="Liu S."/>
            <person name="Liu Y."/>
        </authorList>
    </citation>
    <scope>NUCLEOTIDE SEQUENCE</scope>
    <source>
        <strain evidence="1">ZJU_SS_LIU_2023</strain>
    </source>
</reference>
<comment type="caution">
    <text evidence="1">The sequence shown here is derived from an EMBL/GenBank/DDBJ whole genome shotgun (WGS) entry which is preliminary data.</text>
</comment>
<dbReference type="Proteomes" id="UP001239111">
    <property type="component" value="Chromosome 2"/>
</dbReference>